<dbReference type="EMBL" id="SMBK01000007">
    <property type="protein sequence ID" value="TCU36586.1"/>
    <property type="molecule type" value="Genomic_DNA"/>
</dbReference>
<dbReference type="AlphaFoldDB" id="A0A4R3RXK4"/>
<gene>
    <name evidence="1" type="ORF">EV129_107151</name>
</gene>
<dbReference type="Proteomes" id="UP000295507">
    <property type="component" value="Unassembled WGS sequence"/>
</dbReference>
<protein>
    <submittedName>
        <fullName evidence="1">Uncharacterized protein</fullName>
    </submittedName>
</protein>
<organism evidence="1 2">
    <name type="scientific">Rhizobium azibense</name>
    <dbReference type="NCBI Taxonomy" id="1136135"/>
    <lineage>
        <taxon>Bacteria</taxon>
        <taxon>Pseudomonadati</taxon>
        <taxon>Pseudomonadota</taxon>
        <taxon>Alphaproteobacteria</taxon>
        <taxon>Hyphomicrobiales</taxon>
        <taxon>Rhizobiaceae</taxon>
        <taxon>Rhizobium/Agrobacterium group</taxon>
        <taxon>Rhizobium</taxon>
    </lineage>
</organism>
<sequence length="38" mass="4324">MFLHANSGSAQLIRQVQRLSRQLNAADVVPHLKVYRCC</sequence>
<reference evidence="1 2" key="1">
    <citation type="submission" date="2019-03" db="EMBL/GenBank/DDBJ databases">
        <title>Genomic Encyclopedia of Type Strains, Phase IV (KMG-V): Genome sequencing to study the core and pangenomes of soil and plant-associated prokaryotes.</title>
        <authorList>
            <person name="Whitman W."/>
        </authorList>
    </citation>
    <scope>NUCLEOTIDE SEQUENCE [LARGE SCALE GENOMIC DNA]</scope>
    <source>
        <strain evidence="1 2">IE4868</strain>
    </source>
</reference>
<evidence type="ECO:0000313" key="1">
    <source>
        <dbReference type="EMBL" id="TCU36586.1"/>
    </source>
</evidence>
<name>A0A4R3RXK4_9HYPH</name>
<accession>A0A4R3RXK4</accession>
<evidence type="ECO:0000313" key="2">
    <source>
        <dbReference type="Proteomes" id="UP000295507"/>
    </source>
</evidence>
<proteinExistence type="predicted"/>
<comment type="caution">
    <text evidence="1">The sequence shown here is derived from an EMBL/GenBank/DDBJ whole genome shotgun (WGS) entry which is preliminary data.</text>
</comment>